<comment type="caution">
    <text evidence="1">The sequence shown here is derived from an EMBL/GenBank/DDBJ whole genome shotgun (WGS) entry which is preliminary data.</text>
</comment>
<protein>
    <recommendedName>
        <fullName evidence="3">F-box domain-containing protein</fullName>
    </recommendedName>
</protein>
<evidence type="ECO:0000313" key="2">
    <source>
        <dbReference type="Proteomes" id="UP001215280"/>
    </source>
</evidence>
<sequence length="344" mass="38270">MAANPLSLDQLALEILLEIASNTTIVDQLCLSRTSRIFNSVATKTLYRHIELTSFRRIFRCCTTLEKSSEAALSVRTLSFDLLGHSMMSYRGDASVFAPFFRRINAALFQTTLLRSLILRLLHDRNGAALHRCTFPFLGHFGSSFKDGGDFVSRHPMITNITVLDEGLGIPTFNPAHIPSLAVFSGPAHLVPAIIPGRPVHSAKLWWPLLGFHKNNDTDSWNSPAIIRGLAQSTAPDGLMALENLFLDWPPLLTLASLGTSLTLRGLFIRSRNIGSSAYVAFLTEFVAVLPEFKQLYELGINFLHGGEVSPQFHRDEAADLEEEFWTIHRWVSLCPTMHAAKLD</sequence>
<name>A0AAD7NN98_9AGAR</name>
<organism evidence="1 2">
    <name type="scientific">Mycena maculata</name>
    <dbReference type="NCBI Taxonomy" id="230809"/>
    <lineage>
        <taxon>Eukaryota</taxon>
        <taxon>Fungi</taxon>
        <taxon>Dikarya</taxon>
        <taxon>Basidiomycota</taxon>
        <taxon>Agaricomycotina</taxon>
        <taxon>Agaricomycetes</taxon>
        <taxon>Agaricomycetidae</taxon>
        <taxon>Agaricales</taxon>
        <taxon>Marasmiineae</taxon>
        <taxon>Mycenaceae</taxon>
        <taxon>Mycena</taxon>
    </lineage>
</organism>
<dbReference type="AlphaFoldDB" id="A0AAD7NN98"/>
<reference evidence="1" key="1">
    <citation type="submission" date="2023-03" db="EMBL/GenBank/DDBJ databases">
        <title>Massive genome expansion in bonnet fungi (Mycena s.s.) driven by repeated elements and novel gene families across ecological guilds.</title>
        <authorList>
            <consortium name="Lawrence Berkeley National Laboratory"/>
            <person name="Harder C.B."/>
            <person name="Miyauchi S."/>
            <person name="Viragh M."/>
            <person name="Kuo A."/>
            <person name="Thoen E."/>
            <person name="Andreopoulos B."/>
            <person name="Lu D."/>
            <person name="Skrede I."/>
            <person name="Drula E."/>
            <person name="Henrissat B."/>
            <person name="Morin E."/>
            <person name="Kohler A."/>
            <person name="Barry K."/>
            <person name="LaButti K."/>
            <person name="Morin E."/>
            <person name="Salamov A."/>
            <person name="Lipzen A."/>
            <person name="Mereny Z."/>
            <person name="Hegedus B."/>
            <person name="Baldrian P."/>
            <person name="Stursova M."/>
            <person name="Weitz H."/>
            <person name="Taylor A."/>
            <person name="Grigoriev I.V."/>
            <person name="Nagy L.G."/>
            <person name="Martin F."/>
            <person name="Kauserud H."/>
        </authorList>
    </citation>
    <scope>NUCLEOTIDE SEQUENCE</scope>
    <source>
        <strain evidence="1">CBHHK188m</strain>
    </source>
</reference>
<evidence type="ECO:0000313" key="1">
    <source>
        <dbReference type="EMBL" id="KAJ7768581.1"/>
    </source>
</evidence>
<gene>
    <name evidence="1" type="ORF">DFH07DRAFT_807324</name>
</gene>
<evidence type="ECO:0008006" key="3">
    <source>
        <dbReference type="Google" id="ProtNLM"/>
    </source>
</evidence>
<accession>A0AAD7NN98</accession>
<dbReference type="EMBL" id="JARJLG010000027">
    <property type="protein sequence ID" value="KAJ7768581.1"/>
    <property type="molecule type" value="Genomic_DNA"/>
</dbReference>
<keyword evidence="2" id="KW-1185">Reference proteome</keyword>
<dbReference type="Proteomes" id="UP001215280">
    <property type="component" value="Unassembled WGS sequence"/>
</dbReference>
<proteinExistence type="predicted"/>